<organism evidence="1 2">
    <name type="scientific">Lentibacillus kimchii</name>
    <dbReference type="NCBI Taxonomy" id="1542911"/>
    <lineage>
        <taxon>Bacteria</taxon>
        <taxon>Bacillati</taxon>
        <taxon>Bacillota</taxon>
        <taxon>Bacilli</taxon>
        <taxon>Bacillales</taxon>
        <taxon>Bacillaceae</taxon>
        <taxon>Lentibacillus</taxon>
    </lineage>
</organism>
<accession>A0ABW2UVZ1</accession>
<dbReference type="Proteomes" id="UP001596620">
    <property type="component" value="Unassembled WGS sequence"/>
</dbReference>
<dbReference type="EMBL" id="JBHTGR010000057">
    <property type="protein sequence ID" value="MFC7748077.1"/>
    <property type="molecule type" value="Genomic_DNA"/>
</dbReference>
<dbReference type="PANTHER" id="PTHR38451">
    <property type="entry name" value="TRNA (ADENINE(22)-N(1))-METHYLTRANSFERASE"/>
    <property type="match status" value="1"/>
</dbReference>
<dbReference type="InterPro" id="IPR029063">
    <property type="entry name" value="SAM-dependent_MTases_sf"/>
</dbReference>
<evidence type="ECO:0000313" key="2">
    <source>
        <dbReference type="Proteomes" id="UP001596620"/>
    </source>
</evidence>
<dbReference type="Gene3D" id="3.40.50.150">
    <property type="entry name" value="Vaccinia Virus protein VP39"/>
    <property type="match status" value="1"/>
</dbReference>
<sequence length="239" mass="26687">MNLASQLSQRLEYVASFITRGSRFADIGSDHAYIPCYVCQQDDLAEAVAGEVADAPFRSAQATISQHGLTDRVSVRHGNGLDVLESGEVDSVVLAGMGGTLIKTILDDGQDRLSNVGRIIAQPNVAVPIVRHWLEEHGYPITNEGIIEENGHIYEIIVADKDAAAVPMTEKQLLFGPYLLQQKTHVFYRKWYYERAVRRQIIEQMKQAAEPDTRKLAAVRQELAWIEEVLDDGSCHTQR</sequence>
<proteinExistence type="predicted"/>
<dbReference type="Gene3D" id="1.10.287.1890">
    <property type="match status" value="1"/>
</dbReference>
<dbReference type="InterPro" id="IPR006901">
    <property type="entry name" value="TrmK"/>
</dbReference>
<keyword evidence="2" id="KW-1185">Reference proteome</keyword>
<dbReference type="PIRSF" id="PIRSF018637">
    <property type="entry name" value="TrmK"/>
    <property type="match status" value="1"/>
</dbReference>
<dbReference type="SUPFAM" id="SSF53335">
    <property type="entry name" value="S-adenosyl-L-methionine-dependent methyltransferases"/>
    <property type="match status" value="1"/>
</dbReference>
<name>A0ABW2UVZ1_9BACI</name>
<dbReference type="PANTHER" id="PTHR38451:SF1">
    <property type="entry name" value="TRNA (ADENINE(22)-N(1))-METHYLTRANSFERASE"/>
    <property type="match status" value="1"/>
</dbReference>
<dbReference type="RefSeq" id="WP_382360973.1">
    <property type="nucleotide sequence ID" value="NZ_JBHTGR010000057.1"/>
</dbReference>
<dbReference type="Pfam" id="PF04816">
    <property type="entry name" value="TrmK"/>
    <property type="match status" value="1"/>
</dbReference>
<evidence type="ECO:0000313" key="1">
    <source>
        <dbReference type="EMBL" id="MFC7748077.1"/>
    </source>
</evidence>
<gene>
    <name evidence="1" type="ORF">ACFQU8_12850</name>
</gene>
<protein>
    <submittedName>
        <fullName evidence="1">tRNA (Adenine(22)-N(1))-methyltransferase</fullName>
    </submittedName>
</protein>
<reference evidence="2" key="1">
    <citation type="journal article" date="2019" name="Int. J. Syst. Evol. Microbiol.">
        <title>The Global Catalogue of Microorganisms (GCM) 10K type strain sequencing project: providing services to taxonomists for standard genome sequencing and annotation.</title>
        <authorList>
            <consortium name="The Broad Institute Genomics Platform"/>
            <consortium name="The Broad Institute Genome Sequencing Center for Infectious Disease"/>
            <person name="Wu L."/>
            <person name="Ma J."/>
        </authorList>
    </citation>
    <scope>NUCLEOTIDE SEQUENCE [LARGE SCALE GENOMIC DNA]</scope>
    <source>
        <strain evidence="2">JCM 30234</strain>
    </source>
</reference>
<comment type="caution">
    <text evidence="1">The sequence shown here is derived from an EMBL/GenBank/DDBJ whole genome shotgun (WGS) entry which is preliminary data.</text>
</comment>